<accession>A0A8S2FPY2</accession>
<feature type="compositionally biased region" description="Acidic residues" evidence="1">
    <location>
        <begin position="177"/>
        <end position="186"/>
    </location>
</feature>
<dbReference type="EMBL" id="CAJNOK010037755">
    <property type="protein sequence ID" value="CAF1533029.1"/>
    <property type="molecule type" value="Genomic_DNA"/>
</dbReference>
<evidence type="ECO:0000313" key="5">
    <source>
        <dbReference type="Proteomes" id="UP000677228"/>
    </source>
</evidence>
<evidence type="ECO:0000256" key="1">
    <source>
        <dbReference type="SAM" id="MobiDB-lite"/>
    </source>
</evidence>
<comment type="caution">
    <text evidence="2">The sequence shown here is derived from an EMBL/GenBank/DDBJ whole genome shotgun (WGS) entry which is preliminary data.</text>
</comment>
<dbReference type="EMBL" id="CAJOBA010060016">
    <property type="protein sequence ID" value="CAF4320353.1"/>
    <property type="molecule type" value="Genomic_DNA"/>
</dbReference>
<name>A0A8S2FPY2_9BILA</name>
<gene>
    <name evidence="2" type="ORF">OVA965_LOCUS38356</name>
    <name evidence="4" type="ORF">SRO942_LOCUS45415</name>
    <name evidence="3" type="ORF">TMI583_LOCUS39537</name>
</gene>
<dbReference type="EMBL" id="CAJOBC010108268">
    <property type="protein sequence ID" value="CAF4513294.1"/>
    <property type="molecule type" value="Genomic_DNA"/>
</dbReference>
<dbReference type="Proteomes" id="UP000681722">
    <property type="component" value="Unassembled WGS sequence"/>
</dbReference>
<evidence type="ECO:0000313" key="4">
    <source>
        <dbReference type="EMBL" id="CAF4513294.1"/>
    </source>
</evidence>
<protein>
    <submittedName>
        <fullName evidence="2">Uncharacterized protein</fullName>
    </submittedName>
</protein>
<dbReference type="Proteomes" id="UP000682733">
    <property type="component" value="Unassembled WGS sequence"/>
</dbReference>
<feature type="compositionally biased region" description="Low complexity" evidence="1">
    <location>
        <begin position="129"/>
        <end position="156"/>
    </location>
</feature>
<feature type="region of interest" description="Disordered" evidence="1">
    <location>
        <begin position="117"/>
        <end position="193"/>
    </location>
</feature>
<proteinExistence type="predicted"/>
<evidence type="ECO:0000313" key="3">
    <source>
        <dbReference type="EMBL" id="CAF4320353.1"/>
    </source>
</evidence>
<sequence length="227" mass="25692">MPLTDPTQYFHYQQQKTPTSQQQSLQWQATQQDNEDEAIDINEDDRVFRETPSLSDPIQRLNSLTVVVPAALPAPTQQQLGTDDDNQSPIFQGLGQRLRSPILRDIPLISTALSSRRNSVVSLPESFMPTPQRRTTPPTTTQLISQPPPLTSQTRTKTTRERRQQRRRSAVTPPLQDEIDREDEENQSPSPRRTLNTYLIEAAIANRDAARLCCDVAAAAIKRLQEL</sequence>
<feature type="compositionally biased region" description="Low complexity" evidence="1">
    <location>
        <begin position="13"/>
        <end position="32"/>
    </location>
</feature>
<reference evidence="2" key="1">
    <citation type="submission" date="2021-02" db="EMBL/GenBank/DDBJ databases">
        <authorList>
            <person name="Nowell W R."/>
        </authorList>
    </citation>
    <scope>NUCLEOTIDE SEQUENCE</scope>
</reference>
<feature type="region of interest" description="Disordered" evidence="1">
    <location>
        <begin position="12"/>
        <end position="38"/>
    </location>
</feature>
<dbReference type="AlphaFoldDB" id="A0A8S2FPY2"/>
<dbReference type="Proteomes" id="UP000677228">
    <property type="component" value="Unassembled WGS sequence"/>
</dbReference>
<evidence type="ECO:0000313" key="2">
    <source>
        <dbReference type="EMBL" id="CAF1533029.1"/>
    </source>
</evidence>
<organism evidence="2 5">
    <name type="scientific">Didymodactylos carnosus</name>
    <dbReference type="NCBI Taxonomy" id="1234261"/>
    <lineage>
        <taxon>Eukaryota</taxon>
        <taxon>Metazoa</taxon>
        <taxon>Spiralia</taxon>
        <taxon>Gnathifera</taxon>
        <taxon>Rotifera</taxon>
        <taxon>Eurotatoria</taxon>
        <taxon>Bdelloidea</taxon>
        <taxon>Philodinida</taxon>
        <taxon>Philodinidae</taxon>
        <taxon>Didymodactylos</taxon>
    </lineage>
</organism>